<dbReference type="InterPro" id="IPR028994">
    <property type="entry name" value="Integrin_alpha_N"/>
</dbReference>
<dbReference type="AlphaFoldDB" id="A0A1M5JQQ8"/>
<dbReference type="EMBL" id="FQWY01000003">
    <property type="protein sequence ID" value="SHG42620.1"/>
    <property type="molecule type" value="Genomic_DNA"/>
</dbReference>
<protein>
    <recommendedName>
        <fullName evidence="3">FG-GAP repeat-containing protein</fullName>
    </recommendedName>
</protein>
<dbReference type="NCBIfam" id="NF040734">
    <property type="entry name" value="CC-COOH_SaoC"/>
    <property type="match status" value="1"/>
</dbReference>
<evidence type="ECO:0000313" key="1">
    <source>
        <dbReference type="EMBL" id="SHG42620.1"/>
    </source>
</evidence>
<name>A0A1M5JQQ8_9FIRM</name>
<evidence type="ECO:0000313" key="2">
    <source>
        <dbReference type="Proteomes" id="UP000242329"/>
    </source>
</evidence>
<evidence type="ECO:0008006" key="3">
    <source>
        <dbReference type="Google" id="ProtNLM"/>
    </source>
</evidence>
<dbReference type="STRING" id="1123382.SAMN02745221_00179"/>
<gene>
    <name evidence="1" type="ORF">SAMN02745221_00179</name>
</gene>
<dbReference type="OrthoDB" id="1701802at2"/>
<keyword evidence="2" id="KW-1185">Reference proteome</keyword>
<proteinExistence type="predicted"/>
<organism evidence="1 2">
    <name type="scientific">Thermosyntropha lipolytica DSM 11003</name>
    <dbReference type="NCBI Taxonomy" id="1123382"/>
    <lineage>
        <taxon>Bacteria</taxon>
        <taxon>Bacillati</taxon>
        <taxon>Bacillota</taxon>
        <taxon>Clostridia</taxon>
        <taxon>Eubacteriales</taxon>
        <taxon>Syntrophomonadaceae</taxon>
        <taxon>Thermosyntropha</taxon>
    </lineage>
</organism>
<dbReference type="RefSeq" id="WP_073089019.1">
    <property type="nucleotide sequence ID" value="NZ_FQWY01000003.1"/>
</dbReference>
<sequence length="154" mass="17376">MKGKNAIKVALFLIALILAGSLLSKYHASNEGRQVGDWPEALREWQEANPGKEVVVWAEGDLDGDGAEDLVIIYRQHKKCFTRVLIRKGNDYRLLRDMPAPVENQQIQFRDIDNKPPVELIISGTKGSEVGYAIYRIEEEGLIDLFAENMDNCC</sequence>
<dbReference type="Proteomes" id="UP000242329">
    <property type="component" value="Unassembled WGS sequence"/>
</dbReference>
<accession>A0A1M5JQQ8</accession>
<reference evidence="2" key="1">
    <citation type="submission" date="2016-11" db="EMBL/GenBank/DDBJ databases">
        <authorList>
            <person name="Varghese N."/>
            <person name="Submissions S."/>
        </authorList>
    </citation>
    <scope>NUCLEOTIDE SEQUENCE [LARGE SCALE GENOMIC DNA]</scope>
    <source>
        <strain evidence="2">DSM 11003</strain>
    </source>
</reference>
<dbReference type="SUPFAM" id="SSF69318">
    <property type="entry name" value="Integrin alpha N-terminal domain"/>
    <property type="match status" value="1"/>
</dbReference>